<gene>
    <name evidence="1" type="ORF">EHQ62_15345</name>
</gene>
<dbReference type="AlphaFoldDB" id="A0A4Z0ZX11"/>
<dbReference type="EMBL" id="RQGH01000029">
    <property type="protein sequence ID" value="TGL61350.1"/>
    <property type="molecule type" value="Genomic_DNA"/>
</dbReference>
<accession>A0A4Z0ZX11</accession>
<keyword evidence="2" id="KW-1185">Reference proteome</keyword>
<dbReference type="Proteomes" id="UP000297567">
    <property type="component" value="Unassembled WGS sequence"/>
</dbReference>
<comment type="caution">
    <text evidence="1">The sequence shown here is derived from an EMBL/GenBank/DDBJ whole genome shotgun (WGS) entry which is preliminary data.</text>
</comment>
<dbReference type="RefSeq" id="WP_135644459.1">
    <property type="nucleotide sequence ID" value="NZ_RQGH01000029.1"/>
</dbReference>
<sequence length="191" mass="22264">MTWFFRKKNTETSKLNLDTIKQIAHESNKRGKEQVLFATIKRNVSGRGEVLVGFQDKTPLDNGLVRYETKEIETQLGKGEFKFQEGKFYFYPNVDIEWHPTPKKNIHKIVSNYDFSNDSVYLEPKDYGNLQSELSKCFQEESVESVFLNGNICQLEITDLDSEKELRISEALLDYLSSFYLSPFSKPQNHQ</sequence>
<evidence type="ECO:0000313" key="1">
    <source>
        <dbReference type="EMBL" id="TGL61350.1"/>
    </source>
</evidence>
<name>A0A4Z0ZX11_9LEPT</name>
<reference evidence="1" key="1">
    <citation type="journal article" date="2019" name="PLoS Negl. Trop. Dis.">
        <title>Revisiting the worldwide diversity of Leptospira species in the environment.</title>
        <authorList>
            <person name="Vincent A.T."/>
            <person name="Schiettekatte O."/>
            <person name="Bourhy P."/>
            <person name="Veyrier F.J."/>
            <person name="Picardeau M."/>
        </authorList>
    </citation>
    <scope>NUCLEOTIDE SEQUENCE [LARGE SCALE GENOMIC DNA]</scope>
    <source>
        <strain evidence="1">201702451</strain>
    </source>
</reference>
<evidence type="ECO:0000313" key="2">
    <source>
        <dbReference type="Proteomes" id="UP000297567"/>
    </source>
</evidence>
<proteinExistence type="predicted"/>
<organism evidence="1 2">
    <name type="scientific">Leptospira jelokensis</name>
    <dbReference type="NCBI Taxonomy" id="2484931"/>
    <lineage>
        <taxon>Bacteria</taxon>
        <taxon>Pseudomonadati</taxon>
        <taxon>Spirochaetota</taxon>
        <taxon>Spirochaetia</taxon>
        <taxon>Leptospirales</taxon>
        <taxon>Leptospiraceae</taxon>
        <taxon>Leptospira</taxon>
    </lineage>
</organism>
<protein>
    <submittedName>
        <fullName evidence="1">Uncharacterized protein</fullName>
    </submittedName>
</protein>